<sequence length="187" mass="20742">MFIFSVFLFLALPRINYLTSNLSGNQGDSITLRCNASGYPAPRVTWIHKDTNRTIANSSATSFNITCKASRGKYCCHVSNDFGEETICTSLEVTEYQPINTKLTLDMNFATANKTFEVFCNADASPPANYSIKQGNITMLNSSDGNVTITTPNNVTYLTIGCIAKNKYGQGKEIYLKMPIYRKLNPK</sequence>
<name>A0A6P8HAK5_ACTTE</name>
<dbReference type="PANTHER" id="PTHR11640:SF158">
    <property type="entry name" value="V-SET AND IMMUNOGLOBULIN DOMAIN-CONTAINING PROTEIN 10-LIKE 2"/>
    <property type="match status" value="1"/>
</dbReference>
<dbReference type="InterPro" id="IPR036179">
    <property type="entry name" value="Ig-like_dom_sf"/>
</dbReference>
<dbReference type="InterPro" id="IPR007110">
    <property type="entry name" value="Ig-like_dom"/>
</dbReference>
<dbReference type="PANTHER" id="PTHR11640">
    <property type="entry name" value="NEPHRIN"/>
    <property type="match status" value="1"/>
</dbReference>
<dbReference type="RefSeq" id="XP_031549525.1">
    <property type="nucleotide sequence ID" value="XM_031693665.1"/>
</dbReference>
<feature type="signal peptide" evidence="6">
    <location>
        <begin position="1"/>
        <end position="18"/>
    </location>
</feature>
<organism evidence="8 9">
    <name type="scientific">Actinia tenebrosa</name>
    <name type="common">Australian red waratah sea anemone</name>
    <dbReference type="NCBI Taxonomy" id="6105"/>
    <lineage>
        <taxon>Eukaryota</taxon>
        <taxon>Metazoa</taxon>
        <taxon>Cnidaria</taxon>
        <taxon>Anthozoa</taxon>
        <taxon>Hexacorallia</taxon>
        <taxon>Actiniaria</taxon>
        <taxon>Actiniidae</taxon>
        <taxon>Actinia</taxon>
    </lineage>
</organism>
<dbReference type="SUPFAM" id="SSF48726">
    <property type="entry name" value="Immunoglobulin"/>
    <property type="match status" value="1"/>
</dbReference>
<feature type="chain" id="PRO_5028087773" evidence="6">
    <location>
        <begin position="19"/>
        <end position="187"/>
    </location>
</feature>
<comment type="subcellular location">
    <subcellularLocation>
        <location evidence="1">Membrane</location>
        <topology evidence="1">Single-pass type I membrane protein</topology>
    </subcellularLocation>
</comment>
<dbReference type="GO" id="GO:0050839">
    <property type="term" value="F:cell adhesion molecule binding"/>
    <property type="evidence" value="ECO:0007669"/>
    <property type="project" value="TreeGrafter"/>
</dbReference>
<keyword evidence="3" id="KW-1015">Disulfide bond</keyword>
<evidence type="ECO:0000313" key="8">
    <source>
        <dbReference type="Proteomes" id="UP000515163"/>
    </source>
</evidence>
<evidence type="ECO:0000256" key="3">
    <source>
        <dbReference type="ARBA" id="ARBA00023157"/>
    </source>
</evidence>
<dbReference type="Pfam" id="PF13927">
    <property type="entry name" value="Ig_3"/>
    <property type="match status" value="1"/>
</dbReference>
<dbReference type="PROSITE" id="PS50835">
    <property type="entry name" value="IG_LIKE"/>
    <property type="match status" value="1"/>
</dbReference>
<dbReference type="GO" id="GO:0005886">
    <property type="term" value="C:plasma membrane"/>
    <property type="evidence" value="ECO:0007669"/>
    <property type="project" value="TreeGrafter"/>
</dbReference>
<evidence type="ECO:0000259" key="7">
    <source>
        <dbReference type="PROSITE" id="PS50835"/>
    </source>
</evidence>
<evidence type="ECO:0000256" key="6">
    <source>
        <dbReference type="SAM" id="SignalP"/>
    </source>
</evidence>
<dbReference type="OrthoDB" id="5979279at2759"/>
<dbReference type="GO" id="GO:0005911">
    <property type="term" value="C:cell-cell junction"/>
    <property type="evidence" value="ECO:0007669"/>
    <property type="project" value="TreeGrafter"/>
</dbReference>
<keyword evidence="4" id="KW-0325">Glycoprotein</keyword>
<evidence type="ECO:0000256" key="1">
    <source>
        <dbReference type="ARBA" id="ARBA00004479"/>
    </source>
</evidence>
<dbReference type="SMART" id="SM00408">
    <property type="entry name" value="IGc2"/>
    <property type="match status" value="1"/>
</dbReference>
<keyword evidence="8" id="KW-1185">Reference proteome</keyword>
<proteinExistence type="predicted"/>
<accession>A0A6P8HAK5</accession>
<dbReference type="InterPro" id="IPR003598">
    <property type="entry name" value="Ig_sub2"/>
</dbReference>
<keyword evidence="6" id="KW-0732">Signal</keyword>
<dbReference type="FunCoup" id="A0A6P8HAK5">
    <property type="interactions" value="472"/>
</dbReference>
<evidence type="ECO:0000313" key="9">
    <source>
        <dbReference type="RefSeq" id="XP_031549525.1"/>
    </source>
</evidence>
<dbReference type="GO" id="GO:0098609">
    <property type="term" value="P:cell-cell adhesion"/>
    <property type="evidence" value="ECO:0007669"/>
    <property type="project" value="TreeGrafter"/>
</dbReference>
<dbReference type="Proteomes" id="UP000515163">
    <property type="component" value="Unplaced"/>
</dbReference>
<evidence type="ECO:0000256" key="2">
    <source>
        <dbReference type="ARBA" id="ARBA00023136"/>
    </source>
</evidence>
<dbReference type="KEGG" id="aten:116287051"/>
<dbReference type="AlphaFoldDB" id="A0A6P8HAK5"/>
<dbReference type="InterPro" id="IPR051275">
    <property type="entry name" value="Cell_adhesion_signaling"/>
</dbReference>
<evidence type="ECO:0000256" key="4">
    <source>
        <dbReference type="ARBA" id="ARBA00023180"/>
    </source>
</evidence>
<protein>
    <submittedName>
        <fullName evidence="9">Neuronal growth regulator 1-like</fullName>
    </submittedName>
</protein>
<evidence type="ECO:0000256" key="5">
    <source>
        <dbReference type="ARBA" id="ARBA00023319"/>
    </source>
</evidence>
<dbReference type="Gene3D" id="2.60.40.10">
    <property type="entry name" value="Immunoglobulins"/>
    <property type="match status" value="1"/>
</dbReference>
<gene>
    <name evidence="9" type="primary">LOC116287051</name>
</gene>
<reference evidence="9" key="1">
    <citation type="submission" date="2025-08" db="UniProtKB">
        <authorList>
            <consortium name="RefSeq"/>
        </authorList>
    </citation>
    <scope>IDENTIFICATION</scope>
    <source>
        <tissue evidence="9">Tentacle</tissue>
    </source>
</reference>
<keyword evidence="5" id="KW-0393">Immunoglobulin domain</keyword>
<dbReference type="GeneID" id="116287051"/>
<dbReference type="InParanoid" id="A0A6P8HAK5"/>
<keyword evidence="2" id="KW-0472">Membrane</keyword>
<feature type="domain" description="Ig-like" evidence="7">
    <location>
        <begin position="13"/>
        <end position="94"/>
    </location>
</feature>
<dbReference type="InterPro" id="IPR013783">
    <property type="entry name" value="Ig-like_fold"/>
</dbReference>